<reference evidence="4" key="1">
    <citation type="submission" date="2021-01" db="EMBL/GenBank/DDBJ databases">
        <authorList>
            <person name="Corre E."/>
            <person name="Pelletier E."/>
            <person name="Niang G."/>
            <person name="Scheremetjew M."/>
            <person name="Finn R."/>
            <person name="Kale V."/>
            <person name="Holt S."/>
            <person name="Cochrane G."/>
            <person name="Meng A."/>
            <person name="Brown T."/>
            <person name="Cohen L."/>
        </authorList>
    </citation>
    <scope>NUCLEOTIDE SEQUENCE</scope>
    <source>
        <strain evidence="3">CCMP441</strain>
        <strain evidence="4">CCMP644</strain>
    </source>
</reference>
<dbReference type="EMBL" id="HBFK01033667">
    <property type="protein sequence ID" value="CAD8753909.1"/>
    <property type="molecule type" value="Transcribed_RNA"/>
</dbReference>
<feature type="compositionally biased region" description="Basic and acidic residues" evidence="1">
    <location>
        <begin position="33"/>
        <end position="61"/>
    </location>
</feature>
<dbReference type="AlphaFoldDB" id="A0A6T8NW30"/>
<gene>
    <name evidence="4" type="ORF">HAND00432_LOCUS12061</name>
    <name evidence="3" type="ORF">HAND1043_LOCUS20416</name>
</gene>
<dbReference type="SMART" id="SM01406">
    <property type="entry name" value="PAPA-1"/>
    <property type="match status" value="1"/>
</dbReference>
<evidence type="ECO:0000313" key="4">
    <source>
        <dbReference type="EMBL" id="CAD8957522.1"/>
    </source>
</evidence>
<dbReference type="Pfam" id="PF04795">
    <property type="entry name" value="PAPA-1"/>
    <property type="match status" value="1"/>
</dbReference>
<dbReference type="PANTHER" id="PTHR21561:SF12">
    <property type="entry name" value="INO80 COMPLEX SUBUNIT B"/>
    <property type="match status" value="1"/>
</dbReference>
<sequence>MPKQAKVLSEEQLQRKEETIRRRKEAVAASQDNKTRETIERILKGEGQKKKAEVKTSKMKESGPSGPKRPPYPDHIRVVERVQETTVSLSCQPEDLPFTFPLDDPTVGAPKDFASRPKPEFPEPPVHIRVPWWAAVDA</sequence>
<evidence type="ECO:0000259" key="2">
    <source>
        <dbReference type="SMART" id="SM01406"/>
    </source>
</evidence>
<feature type="compositionally biased region" description="Basic and acidic residues" evidence="1">
    <location>
        <begin position="8"/>
        <end position="20"/>
    </location>
</feature>
<dbReference type="InterPro" id="IPR029523">
    <property type="entry name" value="INO80B/Ies2"/>
</dbReference>
<protein>
    <recommendedName>
        <fullName evidence="2">INO80 complex subunit B-like conserved region domain-containing protein</fullName>
    </recommendedName>
</protein>
<feature type="region of interest" description="Disordered" evidence="1">
    <location>
        <begin position="1"/>
        <end position="74"/>
    </location>
</feature>
<feature type="region of interest" description="Disordered" evidence="1">
    <location>
        <begin position="101"/>
        <end position="125"/>
    </location>
</feature>
<proteinExistence type="predicted"/>
<dbReference type="PANTHER" id="PTHR21561">
    <property type="entry name" value="INO80 COMPLEX SUBUNIT B"/>
    <property type="match status" value="1"/>
</dbReference>
<accession>A0A6T8NW30</accession>
<name>A0A6T8NW30_HEMAN</name>
<organism evidence="4">
    <name type="scientific">Hemiselmis andersenii</name>
    <name type="common">Cryptophyte alga</name>
    <dbReference type="NCBI Taxonomy" id="464988"/>
    <lineage>
        <taxon>Eukaryota</taxon>
        <taxon>Cryptophyceae</taxon>
        <taxon>Cryptomonadales</taxon>
        <taxon>Hemiselmidaceae</taxon>
        <taxon>Hemiselmis</taxon>
    </lineage>
</organism>
<dbReference type="GO" id="GO:0031011">
    <property type="term" value="C:Ino80 complex"/>
    <property type="evidence" value="ECO:0007669"/>
    <property type="project" value="InterPro"/>
</dbReference>
<dbReference type="EMBL" id="HBFX01019871">
    <property type="protein sequence ID" value="CAD8957522.1"/>
    <property type="molecule type" value="Transcribed_RNA"/>
</dbReference>
<feature type="domain" description="INO80 complex subunit B-like conserved region" evidence="2">
    <location>
        <begin position="11"/>
        <end position="93"/>
    </location>
</feature>
<evidence type="ECO:0000256" key="1">
    <source>
        <dbReference type="SAM" id="MobiDB-lite"/>
    </source>
</evidence>
<dbReference type="GO" id="GO:0006338">
    <property type="term" value="P:chromatin remodeling"/>
    <property type="evidence" value="ECO:0007669"/>
    <property type="project" value="InterPro"/>
</dbReference>
<evidence type="ECO:0000313" key="3">
    <source>
        <dbReference type="EMBL" id="CAD8753909.1"/>
    </source>
</evidence>
<dbReference type="InterPro" id="IPR006880">
    <property type="entry name" value="INO80B_C"/>
</dbReference>